<comment type="caution">
    <text evidence="1">The sequence shown here is derived from an EMBL/GenBank/DDBJ whole genome shotgun (WGS) entry which is preliminary data.</text>
</comment>
<evidence type="ECO:0000313" key="2">
    <source>
        <dbReference type="Proteomes" id="UP000663860"/>
    </source>
</evidence>
<reference evidence="1" key="1">
    <citation type="submission" date="2021-02" db="EMBL/GenBank/DDBJ databases">
        <authorList>
            <person name="Nowell W R."/>
        </authorList>
    </citation>
    <scope>NUCLEOTIDE SEQUENCE</scope>
</reference>
<dbReference type="Proteomes" id="UP000663860">
    <property type="component" value="Unassembled WGS sequence"/>
</dbReference>
<organism evidence="1 2">
    <name type="scientific">Adineta steineri</name>
    <dbReference type="NCBI Taxonomy" id="433720"/>
    <lineage>
        <taxon>Eukaryota</taxon>
        <taxon>Metazoa</taxon>
        <taxon>Spiralia</taxon>
        <taxon>Gnathifera</taxon>
        <taxon>Rotifera</taxon>
        <taxon>Eurotatoria</taxon>
        <taxon>Bdelloidea</taxon>
        <taxon>Adinetida</taxon>
        <taxon>Adinetidae</taxon>
        <taxon>Adineta</taxon>
    </lineage>
</organism>
<dbReference type="AlphaFoldDB" id="A0A813NBX9"/>
<accession>A0A813NBX9</accession>
<name>A0A813NBX9_9BILA</name>
<sequence length="159" mass="18754">MIKACSSIPKDANQFQNQYELIKEKYVKEKYLIATACFQLATQICENLQIQRSEVSLCVAIVNIEEQTNKYYRIYSISILNQHGQHKFVSTDAVHSSRSIDLERIKIPLRIQREFLIKLRIFYGEQVSIRHKTKNECDDDVKIYELKKYYDGLILLVEN</sequence>
<gene>
    <name evidence="1" type="ORF">IZO911_LOCUS3243</name>
</gene>
<evidence type="ECO:0000313" key="1">
    <source>
        <dbReference type="EMBL" id="CAF0736316.1"/>
    </source>
</evidence>
<proteinExistence type="predicted"/>
<dbReference type="EMBL" id="CAJNOE010000016">
    <property type="protein sequence ID" value="CAF0736316.1"/>
    <property type="molecule type" value="Genomic_DNA"/>
</dbReference>
<protein>
    <submittedName>
        <fullName evidence="1">Uncharacterized protein</fullName>
    </submittedName>
</protein>